<dbReference type="EC" id="3.2.1.8" evidence="9"/>
<keyword evidence="5 9" id="KW-0378">Hydrolase</keyword>
<evidence type="ECO:0000256" key="8">
    <source>
        <dbReference type="ARBA" id="ARBA00023326"/>
    </source>
</evidence>
<dbReference type="InterPro" id="IPR017853">
    <property type="entry name" value="GH"/>
</dbReference>
<dbReference type="PRINTS" id="PR00134">
    <property type="entry name" value="GLHYDRLASE10"/>
</dbReference>
<dbReference type="AlphaFoldDB" id="A0A512DKC6"/>
<dbReference type="RefSeq" id="WP_052830813.1">
    <property type="nucleotide sequence ID" value="NZ_BJYZ01000003.1"/>
</dbReference>
<dbReference type="PANTHER" id="PTHR31490:SF88">
    <property type="entry name" value="BETA-XYLANASE"/>
    <property type="match status" value="1"/>
</dbReference>
<accession>A0A512DKC6</accession>
<evidence type="ECO:0000256" key="2">
    <source>
        <dbReference type="ARBA" id="ARBA00007495"/>
    </source>
</evidence>
<gene>
    <name evidence="11" type="ORF">SAE02_10770</name>
</gene>
<dbReference type="Proteomes" id="UP000321523">
    <property type="component" value="Unassembled WGS sequence"/>
</dbReference>
<keyword evidence="4" id="KW-0732">Signal</keyword>
<protein>
    <recommendedName>
        <fullName evidence="9">Beta-xylanase</fullName>
        <ecNumber evidence="9">3.2.1.8</ecNumber>
    </recommendedName>
</protein>
<evidence type="ECO:0000256" key="6">
    <source>
        <dbReference type="ARBA" id="ARBA00023277"/>
    </source>
</evidence>
<keyword evidence="8 9" id="KW-0624">Polysaccharide degradation</keyword>
<evidence type="ECO:0000259" key="10">
    <source>
        <dbReference type="PROSITE" id="PS51760"/>
    </source>
</evidence>
<evidence type="ECO:0000256" key="7">
    <source>
        <dbReference type="ARBA" id="ARBA00023295"/>
    </source>
</evidence>
<evidence type="ECO:0000313" key="11">
    <source>
        <dbReference type="EMBL" id="GEO36929.1"/>
    </source>
</evidence>
<keyword evidence="12" id="KW-1185">Reference proteome</keyword>
<dbReference type="GO" id="GO:0045493">
    <property type="term" value="P:xylan catabolic process"/>
    <property type="evidence" value="ECO:0007669"/>
    <property type="project" value="UniProtKB-KW"/>
</dbReference>
<sequence>MTLNRRRLIGYLGAHAGLAAAAALPAPFAIPPARADDGLRPIRSAALEGGRRFGAAVATPRLADDLSFRNLVLRECDIIVPEWEMKWYSVEKQPGLYDYGACDDLAAFAAVNGKDLRGTTLIWHLGLPDWVKSRLKETGGWDLALTYMTSVMNRFSGIKSWDVVNEAVEPFDGREDGLRQSPWLDAFGPDYVAEGFKRAAEIAPRAQLVYNDYGMEHDAPWNHNRRKAILQLIDRVRKAGGRIDALGLQAHLRLGDPWDPKGFGSFLRQVEAVGIRPIVTELDVRADRMLGDDKAVDGKVADMYTSFLETVFGNSRCDTVITWGLSDNYSFHRRRNRQDRPLPFDENYQPKKAAEALVRALLGAK</sequence>
<keyword evidence="6 9" id="KW-0119">Carbohydrate metabolism</keyword>
<evidence type="ECO:0000313" key="12">
    <source>
        <dbReference type="Proteomes" id="UP000321523"/>
    </source>
</evidence>
<evidence type="ECO:0000256" key="3">
    <source>
        <dbReference type="ARBA" id="ARBA00022651"/>
    </source>
</evidence>
<dbReference type="EMBL" id="BJYZ01000003">
    <property type="protein sequence ID" value="GEO36929.1"/>
    <property type="molecule type" value="Genomic_DNA"/>
</dbReference>
<evidence type="ECO:0000256" key="1">
    <source>
        <dbReference type="ARBA" id="ARBA00000681"/>
    </source>
</evidence>
<dbReference type="Pfam" id="PF00331">
    <property type="entry name" value="Glyco_hydro_10"/>
    <property type="match status" value="1"/>
</dbReference>
<comment type="catalytic activity">
    <reaction evidence="1 9">
        <text>Endohydrolysis of (1-&gt;4)-beta-D-xylosidic linkages in xylans.</text>
        <dbReference type="EC" id="3.2.1.8"/>
    </reaction>
</comment>
<dbReference type="PANTHER" id="PTHR31490">
    <property type="entry name" value="GLYCOSYL HYDROLASE"/>
    <property type="match status" value="1"/>
</dbReference>
<evidence type="ECO:0000256" key="4">
    <source>
        <dbReference type="ARBA" id="ARBA00022729"/>
    </source>
</evidence>
<dbReference type="OrthoDB" id="9815836at2"/>
<organism evidence="11 12">
    <name type="scientific">Skermanella aerolata</name>
    <dbReference type="NCBI Taxonomy" id="393310"/>
    <lineage>
        <taxon>Bacteria</taxon>
        <taxon>Pseudomonadati</taxon>
        <taxon>Pseudomonadota</taxon>
        <taxon>Alphaproteobacteria</taxon>
        <taxon>Rhodospirillales</taxon>
        <taxon>Azospirillaceae</taxon>
        <taxon>Skermanella</taxon>
    </lineage>
</organism>
<comment type="caution">
    <text evidence="11">The sequence shown here is derived from an EMBL/GenBank/DDBJ whole genome shotgun (WGS) entry which is preliminary data.</text>
</comment>
<keyword evidence="3 11" id="KW-0858">Xylan degradation</keyword>
<reference evidence="11 12" key="1">
    <citation type="submission" date="2019-07" db="EMBL/GenBank/DDBJ databases">
        <title>Whole genome shotgun sequence of Skermanella aerolata NBRC 106429.</title>
        <authorList>
            <person name="Hosoyama A."/>
            <person name="Uohara A."/>
            <person name="Ohji S."/>
            <person name="Ichikawa N."/>
        </authorList>
    </citation>
    <scope>NUCLEOTIDE SEQUENCE [LARGE SCALE GENOMIC DNA]</scope>
    <source>
        <strain evidence="11 12">NBRC 106429</strain>
    </source>
</reference>
<dbReference type="PROSITE" id="PS51760">
    <property type="entry name" value="GH10_2"/>
    <property type="match status" value="1"/>
</dbReference>
<dbReference type="PROSITE" id="PS51318">
    <property type="entry name" value="TAT"/>
    <property type="match status" value="1"/>
</dbReference>
<dbReference type="SUPFAM" id="SSF51445">
    <property type="entry name" value="(Trans)glycosidases"/>
    <property type="match status" value="1"/>
</dbReference>
<dbReference type="SMART" id="SM00633">
    <property type="entry name" value="Glyco_10"/>
    <property type="match status" value="1"/>
</dbReference>
<evidence type="ECO:0000256" key="5">
    <source>
        <dbReference type="ARBA" id="ARBA00022801"/>
    </source>
</evidence>
<feature type="domain" description="GH10" evidence="10">
    <location>
        <begin position="56"/>
        <end position="360"/>
    </location>
</feature>
<name>A0A512DKC6_9PROT</name>
<evidence type="ECO:0000256" key="9">
    <source>
        <dbReference type="RuleBase" id="RU361174"/>
    </source>
</evidence>
<dbReference type="InterPro" id="IPR006311">
    <property type="entry name" value="TAT_signal"/>
</dbReference>
<keyword evidence="7 9" id="KW-0326">Glycosidase</keyword>
<proteinExistence type="inferred from homology"/>
<dbReference type="Gene3D" id="3.20.20.80">
    <property type="entry name" value="Glycosidases"/>
    <property type="match status" value="1"/>
</dbReference>
<dbReference type="GO" id="GO:0031176">
    <property type="term" value="F:endo-1,4-beta-xylanase activity"/>
    <property type="evidence" value="ECO:0007669"/>
    <property type="project" value="UniProtKB-EC"/>
</dbReference>
<dbReference type="InterPro" id="IPR001000">
    <property type="entry name" value="GH10_dom"/>
</dbReference>
<dbReference type="InterPro" id="IPR044846">
    <property type="entry name" value="GH10"/>
</dbReference>
<comment type="similarity">
    <text evidence="2 9">Belongs to the glycosyl hydrolase 10 (cellulase F) family.</text>
</comment>